<comment type="caution">
    <text evidence="3">The sequence shown here is derived from an EMBL/GenBank/DDBJ whole genome shotgun (WGS) entry which is preliminary data.</text>
</comment>
<dbReference type="InterPro" id="IPR058864">
    <property type="entry name" value="UBA_10"/>
</dbReference>
<gene>
    <name evidence="3" type="ORF">PDIGIT_LOCUS4707</name>
</gene>
<dbReference type="SUPFAM" id="SSF160443">
    <property type="entry name" value="SMR domain-like"/>
    <property type="match status" value="1"/>
</dbReference>
<dbReference type="EMBL" id="CAOQHR010000003">
    <property type="protein sequence ID" value="CAI6331681.1"/>
    <property type="molecule type" value="Genomic_DNA"/>
</dbReference>
<reference evidence="3" key="1">
    <citation type="submission" date="2023-01" db="EMBL/GenBank/DDBJ databases">
        <authorList>
            <person name="Van Ghelder C."/>
            <person name="Rancurel C."/>
        </authorList>
    </citation>
    <scope>NUCLEOTIDE SEQUENCE</scope>
    <source>
        <strain evidence="3">CNCM I-4278</strain>
    </source>
</reference>
<accession>A0A9W4UB03</accession>
<dbReference type="SMART" id="SM01162">
    <property type="entry name" value="DUF1771"/>
    <property type="match status" value="1"/>
</dbReference>
<dbReference type="Gene3D" id="3.30.1370.110">
    <property type="match status" value="1"/>
</dbReference>
<keyword evidence="4" id="KW-1185">Reference proteome</keyword>
<dbReference type="InterPro" id="IPR052772">
    <property type="entry name" value="Endo/PolyKinase_Domain-Protein"/>
</dbReference>
<evidence type="ECO:0000259" key="2">
    <source>
        <dbReference type="PROSITE" id="PS50828"/>
    </source>
</evidence>
<dbReference type="OrthoDB" id="443981at2759"/>
<name>A0A9W4UB03_9PLEO</name>
<dbReference type="InterPro" id="IPR002625">
    <property type="entry name" value="Smr_dom"/>
</dbReference>
<dbReference type="GO" id="GO:0005634">
    <property type="term" value="C:nucleus"/>
    <property type="evidence" value="ECO:0007669"/>
    <property type="project" value="TreeGrafter"/>
</dbReference>
<feature type="region of interest" description="Disordered" evidence="1">
    <location>
        <begin position="114"/>
        <end position="148"/>
    </location>
</feature>
<evidence type="ECO:0000313" key="4">
    <source>
        <dbReference type="Proteomes" id="UP001152607"/>
    </source>
</evidence>
<dbReference type="CDD" id="cd14279">
    <property type="entry name" value="CUE"/>
    <property type="match status" value="1"/>
</dbReference>
<dbReference type="Pfam" id="PF26286">
    <property type="entry name" value="UBA_10"/>
    <property type="match status" value="1"/>
</dbReference>
<dbReference type="PANTHER" id="PTHR46535:SF1">
    <property type="entry name" value="NEDD4-BINDING PROTEIN 2"/>
    <property type="match status" value="1"/>
</dbReference>
<dbReference type="PROSITE" id="PS50828">
    <property type="entry name" value="SMR"/>
    <property type="match status" value="1"/>
</dbReference>
<feature type="domain" description="Smr" evidence="2">
    <location>
        <begin position="506"/>
        <end position="595"/>
    </location>
</feature>
<organism evidence="3 4">
    <name type="scientific">Periconia digitata</name>
    <dbReference type="NCBI Taxonomy" id="1303443"/>
    <lineage>
        <taxon>Eukaryota</taxon>
        <taxon>Fungi</taxon>
        <taxon>Dikarya</taxon>
        <taxon>Ascomycota</taxon>
        <taxon>Pezizomycotina</taxon>
        <taxon>Dothideomycetes</taxon>
        <taxon>Pleosporomycetidae</taxon>
        <taxon>Pleosporales</taxon>
        <taxon>Massarineae</taxon>
        <taxon>Periconiaceae</taxon>
        <taxon>Periconia</taxon>
    </lineage>
</organism>
<protein>
    <recommendedName>
        <fullName evidence="2">Smr domain-containing protein</fullName>
    </recommendedName>
</protein>
<proteinExistence type="predicted"/>
<dbReference type="InterPro" id="IPR013899">
    <property type="entry name" value="DUF1771"/>
</dbReference>
<dbReference type="PANTHER" id="PTHR46535">
    <property type="entry name" value="NEDD4-BINDING PROTEIN 2"/>
    <property type="match status" value="1"/>
</dbReference>
<dbReference type="InterPro" id="IPR036063">
    <property type="entry name" value="Smr_dom_sf"/>
</dbReference>
<dbReference type="Proteomes" id="UP001152607">
    <property type="component" value="Unassembled WGS sequence"/>
</dbReference>
<dbReference type="AlphaFoldDB" id="A0A9W4UB03"/>
<evidence type="ECO:0000313" key="3">
    <source>
        <dbReference type="EMBL" id="CAI6331681.1"/>
    </source>
</evidence>
<evidence type="ECO:0000256" key="1">
    <source>
        <dbReference type="SAM" id="MobiDB-lite"/>
    </source>
</evidence>
<dbReference type="GO" id="GO:0004519">
    <property type="term" value="F:endonuclease activity"/>
    <property type="evidence" value="ECO:0007669"/>
    <property type="project" value="TreeGrafter"/>
</dbReference>
<sequence>MVIASVALYTTRTTSCSRLSPLGIKTTFPRSPSVSKISNSRVCNISSIHGIAYNIRRNMVDTLASLEKEYCPPLDPALIHALYLDYSEQPDGVNALRAILHDFKHAAAAEQLTDFDPSGSSGLSPRDLSSQHGSDDAQSNVNSWASQTTETDCTGLSAELASLDLSQRSASGSEDSWSGGYYKDSDHFDTPTKEVLLAETFPSLRLQLVAYTLKKCGNDLSRATDELLNQVYLEDAQASPGEESAPRGIDAFSEEFNVSRRGKKGKKKNKNARRVAYDENFAASEAGSYSAPPLNRWSDADRDVEFIVSRTSLSAKVVTSLYHKNGASLALTISVLIQKDVTDHATQEPHASHIQSAIDLARDFPNVEMPRAIALIRLTDPSTSNAHQLAKALTIHPSTRLPSTSQQHIIPRYTPLNLSDPEPEAAPLPSLPLSATPHSTTSLATTRSQAFNQASVAYRKGRSNPLMRAAAGYYSQVGRDASANLRAHREADADAFVTQQSSSTVLDLHGVTVADATRIAKQATRAWWDALGEQRIPGGGRAGVGDGYRVITGVGRHSEGGRGKLGPAVSRALIADGWRVEIGSGEVRVLGVVRR</sequence>
<feature type="compositionally biased region" description="Polar residues" evidence="1">
    <location>
        <begin position="118"/>
        <end position="148"/>
    </location>
</feature>